<gene>
    <name evidence="1" type="ORF">EYF80_016579</name>
</gene>
<accession>A0A4Z2I7E7</accession>
<protein>
    <submittedName>
        <fullName evidence="1">Uncharacterized protein</fullName>
    </submittedName>
</protein>
<dbReference type="AlphaFoldDB" id="A0A4Z2I7E7"/>
<evidence type="ECO:0000313" key="1">
    <source>
        <dbReference type="EMBL" id="TNN73093.1"/>
    </source>
</evidence>
<proteinExistence type="predicted"/>
<dbReference type="Proteomes" id="UP000314294">
    <property type="component" value="Unassembled WGS sequence"/>
</dbReference>
<comment type="caution">
    <text evidence="1">The sequence shown here is derived from an EMBL/GenBank/DDBJ whole genome shotgun (WGS) entry which is preliminary data.</text>
</comment>
<dbReference type="EMBL" id="SRLO01000128">
    <property type="protein sequence ID" value="TNN73093.1"/>
    <property type="molecule type" value="Genomic_DNA"/>
</dbReference>
<sequence length="99" mass="11289">MKMMRMIMMMMLTPKQSRSRDQRSTVVPMCPGHEVSLCGCRVNSLLSFVCYREGRDRLSDGFLHVRHSPWPRGGVKRDQSRSSWSPSASTAALTCGYIY</sequence>
<reference evidence="1 2" key="1">
    <citation type="submission" date="2019-03" db="EMBL/GenBank/DDBJ databases">
        <title>First draft genome of Liparis tanakae, snailfish: a comprehensive survey of snailfish specific genes.</title>
        <authorList>
            <person name="Kim W."/>
            <person name="Song I."/>
            <person name="Jeong J.-H."/>
            <person name="Kim D."/>
            <person name="Kim S."/>
            <person name="Ryu S."/>
            <person name="Song J.Y."/>
            <person name="Lee S.K."/>
        </authorList>
    </citation>
    <scope>NUCLEOTIDE SEQUENCE [LARGE SCALE GENOMIC DNA]</scope>
    <source>
        <tissue evidence="1">Muscle</tissue>
    </source>
</reference>
<evidence type="ECO:0000313" key="2">
    <source>
        <dbReference type="Proteomes" id="UP000314294"/>
    </source>
</evidence>
<organism evidence="1 2">
    <name type="scientific">Liparis tanakae</name>
    <name type="common">Tanaka's snailfish</name>
    <dbReference type="NCBI Taxonomy" id="230148"/>
    <lineage>
        <taxon>Eukaryota</taxon>
        <taxon>Metazoa</taxon>
        <taxon>Chordata</taxon>
        <taxon>Craniata</taxon>
        <taxon>Vertebrata</taxon>
        <taxon>Euteleostomi</taxon>
        <taxon>Actinopterygii</taxon>
        <taxon>Neopterygii</taxon>
        <taxon>Teleostei</taxon>
        <taxon>Neoteleostei</taxon>
        <taxon>Acanthomorphata</taxon>
        <taxon>Eupercaria</taxon>
        <taxon>Perciformes</taxon>
        <taxon>Cottioidei</taxon>
        <taxon>Cottales</taxon>
        <taxon>Liparidae</taxon>
        <taxon>Liparis</taxon>
    </lineage>
</organism>
<name>A0A4Z2I7E7_9TELE</name>
<keyword evidence="2" id="KW-1185">Reference proteome</keyword>